<dbReference type="Proteomes" id="UP001365542">
    <property type="component" value="Unassembled WGS sequence"/>
</dbReference>
<protein>
    <submittedName>
        <fullName evidence="1">Uncharacterized protein</fullName>
    </submittedName>
</protein>
<organism evidence="1 2">
    <name type="scientific">Orbilia ellipsospora</name>
    <dbReference type="NCBI Taxonomy" id="2528407"/>
    <lineage>
        <taxon>Eukaryota</taxon>
        <taxon>Fungi</taxon>
        <taxon>Dikarya</taxon>
        <taxon>Ascomycota</taxon>
        <taxon>Pezizomycotina</taxon>
        <taxon>Orbiliomycetes</taxon>
        <taxon>Orbiliales</taxon>
        <taxon>Orbiliaceae</taxon>
        <taxon>Orbilia</taxon>
    </lineage>
</organism>
<proteinExistence type="predicted"/>
<reference evidence="1 2" key="1">
    <citation type="submission" date="2019-10" db="EMBL/GenBank/DDBJ databases">
        <authorList>
            <person name="Palmer J.M."/>
        </authorList>
    </citation>
    <scope>NUCLEOTIDE SEQUENCE [LARGE SCALE GENOMIC DNA]</scope>
    <source>
        <strain evidence="1 2">TWF694</strain>
    </source>
</reference>
<dbReference type="EMBL" id="JAVHJO010000015">
    <property type="protein sequence ID" value="KAK6527453.1"/>
    <property type="molecule type" value="Genomic_DNA"/>
</dbReference>
<comment type="caution">
    <text evidence="1">The sequence shown here is derived from an EMBL/GenBank/DDBJ whole genome shotgun (WGS) entry which is preliminary data.</text>
</comment>
<evidence type="ECO:0000313" key="1">
    <source>
        <dbReference type="EMBL" id="KAK6527453.1"/>
    </source>
</evidence>
<name>A0AAV9WWE1_9PEZI</name>
<evidence type="ECO:0000313" key="2">
    <source>
        <dbReference type="Proteomes" id="UP001365542"/>
    </source>
</evidence>
<gene>
    <name evidence="1" type="ORF">TWF694_004442</name>
</gene>
<sequence>MTLPPPSTTVTQTVTVTSIVVVATATNFLLHADGYGYFGITDTAFWQSNRAAASSFYLDPQDHTLWAVGSGQVTVSGINSIAWLATGPAASSTRSTMVCNVDSSNKISCTAFIPDNGSTYTLCGSWGPNKIQPDVGTGTDWIPRGRGVGPITVTVVPV</sequence>
<accession>A0AAV9WWE1</accession>
<keyword evidence="2" id="KW-1185">Reference proteome</keyword>
<dbReference type="AlphaFoldDB" id="A0AAV9WWE1"/>